<dbReference type="Proteomes" id="UP001190700">
    <property type="component" value="Unassembled WGS sequence"/>
</dbReference>
<evidence type="ECO:0008006" key="3">
    <source>
        <dbReference type="Google" id="ProtNLM"/>
    </source>
</evidence>
<keyword evidence="2" id="KW-1185">Reference proteome</keyword>
<proteinExistence type="predicted"/>
<reference evidence="1 2" key="1">
    <citation type="journal article" date="2015" name="Genome Biol. Evol.">
        <title>Comparative Genomics of a Bacterivorous Green Alga Reveals Evolutionary Causalities and Consequences of Phago-Mixotrophic Mode of Nutrition.</title>
        <authorList>
            <person name="Burns J.A."/>
            <person name="Paasch A."/>
            <person name="Narechania A."/>
            <person name="Kim E."/>
        </authorList>
    </citation>
    <scope>NUCLEOTIDE SEQUENCE [LARGE SCALE GENOMIC DNA]</scope>
    <source>
        <strain evidence="1 2">PLY_AMNH</strain>
    </source>
</reference>
<evidence type="ECO:0000313" key="1">
    <source>
        <dbReference type="EMBL" id="KAK3234380.1"/>
    </source>
</evidence>
<name>A0AAE0BEH0_9CHLO</name>
<accession>A0AAE0BEH0</accession>
<dbReference type="AlphaFoldDB" id="A0AAE0BEH0"/>
<dbReference type="EMBL" id="LGRX02035499">
    <property type="protein sequence ID" value="KAK3234380.1"/>
    <property type="molecule type" value="Genomic_DNA"/>
</dbReference>
<evidence type="ECO:0000313" key="2">
    <source>
        <dbReference type="Proteomes" id="UP001190700"/>
    </source>
</evidence>
<comment type="caution">
    <text evidence="1">The sequence shown here is derived from an EMBL/GenBank/DDBJ whole genome shotgun (WGS) entry which is preliminary data.</text>
</comment>
<sequence length="234" mass="26151">MCTSRARIAWNTCMNFMYPACQKEVALNRVELQRDLHMVDINKLDRVGQQYETRIKQAMSRNLRTAALDLLKAQKRNDMKLKQHKALHAACEQMIDRLQIDRDVCATTGALRDATAVAHRGLGDFDGMTSDIDKMVDQMSDLNDASADVRQAMTALGEVPLYGGAEHDADTHSLEYELDAYLREPKADEHPQDVAPNKILNAAPTTVPPSVNYFVLEDDTELPSAPRQIALPVS</sequence>
<organism evidence="1 2">
    <name type="scientific">Cymbomonas tetramitiformis</name>
    <dbReference type="NCBI Taxonomy" id="36881"/>
    <lineage>
        <taxon>Eukaryota</taxon>
        <taxon>Viridiplantae</taxon>
        <taxon>Chlorophyta</taxon>
        <taxon>Pyramimonadophyceae</taxon>
        <taxon>Pyramimonadales</taxon>
        <taxon>Pyramimonadaceae</taxon>
        <taxon>Cymbomonas</taxon>
    </lineage>
</organism>
<gene>
    <name evidence="1" type="ORF">CYMTET_55322</name>
</gene>
<protein>
    <recommendedName>
        <fullName evidence="3">Charged multivesicular body protein 5</fullName>
    </recommendedName>
</protein>